<protein>
    <submittedName>
        <fullName evidence="1">Uncharacterized protein</fullName>
    </submittedName>
</protein>
<keyword evidence="2" id="KW-1185">Reference proteome</keyword>
<name>A0ABV9RBT6_9PSEU</name>
<dbReference type="Proteomes" id="UP001595909">
    <property type="component" value="Unassembled WGS sequence"/>
</dbReference>
<dbReference type="RefSeq" id="WP_274186825.1">
    <property type="nucleotide sequence ID" value="NZ_BAABHN010000003.1"/>
</dbReference>
<reference evidence="2" key="1">
    <citation type="journal article" date="2019" name="Int. J. Syst. Evol. Microbiol.">
        <title>The Global Catalogue of Microorganisms (GCM) 10K type strain sequencing project: providing services to taxonomists for standard genome sequencing and annotation.</title>
        <authorList>
            <consortium name="The Broad Institute Genomics Platform"/>
            <consortium name="The Broad Institute Genome Sequencing Center for Infectious Disease"/>
            <person name="Wu L."/>
            <person name="Ma J."/>
        </authorList>
    </citation>
    <scope>NUCLEOTIDE SEQUENCE [LARGE SCALE GENOMIC DNA]</scope>
    <source>
        <strain evidence="2">CCUG 50347</strain>
    </source>
</reference>
<comment type="caution">
    <text evidence="1">The sequence shown here is derived from an EMBL/GenBank/DDBJ whole genome shotgun (WGS) entry which is preliminary data.</text>
</comment>
<gene>
    <name evidence="1" type="ORF">ACFPEL_02195</name>
</gene>
<evidence type="ECO:0000313" key="1">
    <source>
        <dbReference type="EMBL" id="MFC4831210.1"/>
    </source>
</evidence>
<organism evidence="1 2">
    <name type="scientific">Actinomycetospora chibensis</name>
    <dbReference type="NCBI Taxonomy" id="663606"/>
    <lineage>
        <taxon>Bacteria</taxon>
        <taxon>Bacillati</taxon>
        <taxon>Actinomycetota</taxon>
        <taxon>Actinomycetes</taxon>
        <taxon>Pseudonocardiales</taxon>
        <taxon>Pseudonocardiaceae</taxon>
        <taxon>Actinomycetospora</taxon>
    </lineage>
</organism>
<proteinExistence type="predicted"/>
<accession>A0ABV9RBT6</accession>
<dbReference type="EMBL" id="JBHSIM010000003">
    <property type="protein sequence ID" value="MFC4831210.1"/>
    <property type="molecule type" value="Genomic_DNA"/>
</dbReference>
<sequence>MTTLEQPATTAFTAAPRRASRLPRPFTILTTGGMPGVMDLASALCSFGYRVPDFSVDVHEGVSCSCIQCTVALTSAECAEFADRVRTLPGVLSVEPTC</sequence>
<evidence type="ECO:0000313" key="2">
    <source>
        <dbReference type="Proteomes" id="UP001595909"/>
    </source>
</evidence>